<evidence type="ECO:0000313" key="6">
    <source>
        <dbReference type="Proteomes" id="UP001370490"/>
    </source>
</evidence>
<dbReference type="PROSITE" id="PS00653">
    <property type="entry name" value="GLYCOSYL_HYDROL_F1_2"/>
    <property type="match status" value="1"/>
</dbReference>
<evidence type="ECO:0000256" key="3">
    <source>
        <dbReference type="RuleBase" id="RU003690"/>
    </source>
</evidence>
<dbReference type="InterPro" id="IPR017853">
    <property type="entry name" value="GH"/>
</dbReference>
<dbReference type="Pfam" id="PF00232">
    <property type="entry name" value="Glyco_hydro_1"/>
    <property type="match status" value="1"/>
</dbReference>
<keyword evidence="2 5" id="KW-0378">Hydrolase</keyword>
<dbReference type="InterPro" id="IPR033132">
    <property type="entry name" value="GH_1_N_CS"/>
</dbReference>
<protein>
    <submittedName>
        <fullName evidence="5">Glycoside hydrolase family 1</fullName>
    </submittedName>
</protein>
<evidence type="ECO:0000256" key="1">
    <source>
        <dbReference type="ARBA" id="ARBA00010838"/>
    </source>
</evidence>
<keyword evidence="6" id="KW-1185">Reference proteome</keyword>
<proteinExistence type="inferred from homology"/>
<comment type="similarity">
    <text evidence="1 3">Belongs to the glycosyl hydrolase 1 family.</text>
</comment>
<comment type="caution">
    <text evidence="5">The sequence shown here is derived from an EMBL/GenBank/DDBJ whole genome shotgun (WGS) entry which is preliminary data.</text>
</comment>
<evidence type="ECO:0000256" key="4">
    <source>
        <dbReference type="SAM" id="Phobius"/>
    </source>
</evidence>
<feature type="transmembrane region" description="Helical" evidence="4">
    <location>
        <begin position="12"/>
        <end position="33"/>
    </location>
</feature>
<dbReference type="GO" id="GO:0005975">
    <property type="term" value="P:carbohydrate metabolic process"/>
    <property type="evidence" value="ECO:0007669"/>
    <property type="project" value="InterPro"/>
</dbReference>
<evidence type="ECO:0000313" key="5">
    <source>
        <dbReference type="EMBL" id="KAK6928663.1"/>
    </source>
</evidence>
<dbReference type="SUPFAM" id="SSF51445">
    <property type="entry name" value="(Trans)glycosidases"/>
    <property type="match status" value="1"/>
</dbReference>
<reference evidence="5 6" key="1">
    <citation type="submission" date="2023-12" db="EMBL/GenBank/DDBJ databases">
        <title>A high-quality genome assembly for Dillenia turbinata (Dilleniales).</title>
        <authorList>
            <person name="Chanderbali A."/>
        </authorList>
    </citation>
    <scope>NUCLEOTIDE SEQUENCE [LARGE SCALE GENOMIC DNA]</scope>
    <source>
        <strain evidence="5">LSX21</strain>
        <tissue evidence="5">Leaf</tissue>
    </source>
</reference>
<dbReference type="EMBL" id="JBAMMX010000013">
    <property type="protein sequence ID" value="KAK6928663.1"/>
    <property type="molecule type" value="Genomic_DNA"/>
</dbReference>
<keyword evidence="4" id="KW-1133">Transmembrane helix</keyword>
<dbReference type="PANTHER" id="PTHR10353:SF318">
    <property type="entry name" value="BETA-GLUCOSIDASE 31-RELATED"/>
    <property type="match status" value="1"/>
</dbReference>
<dbReference type="PANTHER" id="PTHR10353">
    <property type="entry name" value="GLYCOSYL HYDROLASE"/>
    <property type="match status" value="1"/>
</dbReference>
<feature type="non-terminal residue" evidence="5">
    <location>
        <position position="245"/>
    </location>
</feature>
<dbReference type="InterPro" id="IPR001360">
    <property type="entry name" value="Glyco_hydro_1"/>
</dbReference>
<dbReference type="AlphaFoldDB" id="A0AAN8VJ75"/>
<keyword evidence="4" id="KW-0812">Transmembrane</keyword>
<organism evidence="5 6">
    <name type="scientific">Dillenia turbinata</name>
    <dbReference type="NCBI Taxonomy" id="194707"/>
    <lineage>
        <taxon>Eukaryota</taxon>
        <taxon>Viridiplantae</taxon>
        <taxon>Streptophyta</taxon>
        <taxon>Embryophyta</taxon>
        <taxon>Tracheophyta</taxon>
        <taxon>Spermatophyta</taxon>
        <taxon>Magnoliopsida</taxon>
        <taxon>eudicotyledons</taxon>
        <taxon>Gunneridae</taxon>
        <taxon>Pentapetalae</taxon>
        <taxon>Dilleniales</taxon>
        <taxon>Dilleniaceae</taxon>
        <taxon>Dillenia</taxon>
    </lineage>
</organism>
<dbReference type="Proteomes" id="UP001370490">
    <property type="component" value="Unassembled WGS sequence"/>
</dbReference>
<evidence type="ECO:0000256" key="2">
    <source>
        <dbReference type="ARBA" id="ARBA00022801"/>
    </source>
</evidence>
<gene>
    <name evidence="5" type="ORF">RJ641_004868</name>
</gene>
<dbReference type="Gene3D" id="3.20.20.80">
    <property type="entry name" value="Glycosidases"/>
    <property type="match status" value="3"/>
</dbReference>
<keyword evidence="4" id="KW-0472">Membrane</keyword>
<sequence length="245" mass="28240">MGKRIGSYKNLRALWFVVVVNYLTGTGLVVPSFNRSSFPADFIFGTASTAYQYEGAPKEGGGPSIWDIFTHKYPDRIADGSNGDRAVDFYHRYKEDVNTMKEIGLDAFRFSISWPRLLPFSNIWLRWKARRGNKQRRDPILQQSHRRTHIQRSEHPLFSFKQANQKGKIGTTLVAAWAIPYSKTKADKEATQRVLDFSYGWCAGSSWLYVYPKGIRDFLLYSKRRYTNLVIYITENGVDKVNNAT</sequence>
<accession>A0AAN8VJ75</accession>
<name>A0AAN8VJ75_9MAGN</name>
<dbReference type="GO" id="GO:0008422">
    <property type="term" value="F:beta-glucosidase activity"/>
    <property type="evidence" value="ECO:0007669"/>
    <property type="project" value="UniProtKB-ARBA"/>
</dbReference>